<feature type="region of interest" description="Disordered" evidence="5">
    <location>
        <begin position="1"/>
        <end position="377"/>
    </location>
</feature>
<feature type="compositionally biased region" description="Acidic residues" evidence="5">
    <location>
        <begin position="711"/>
        <end position="735"/>
    </location>
</feature>
<feature type="compositionally biased region" description="Polar residues" evidence="5">
    <location>
        <begin position="329"/>
        <end position="342"/>
    </location>
</feature>
<evidence type="ECO:0000313" key="9">
    <source>
        <dbReference type="RefSeq" id="XP_035671889.1"/>
    </source>
</evidence>
<feature type="compositionally biased region" description="Polar residues" evidence="5">
    <location>
        <begin position="176"/>
        <end position="190"/>
    </location>
</feature>
<dbReference type="InterPro" id="IPR001841">
    <property type="entry name" value="Znf_RING"/>
</dbReference>
<feature type="compositionally biased region" description="Low complexity" evidence="5">
    <location>
        <begin position="220"/>
        <end position="234"/>
    </location>
</feature>
<protein>
    <submittedName>
        <fullName evidence="8 9">Dentin sialophosphoprotein-like isoform X1</fullName>
    </submittedName>
</protein>
<dbReference type="RefSeq" id="XP_035671888.1">
    <property type="nucleotide sequence ID" value="XM_035815995.1"/>
</dbReference>
<evidence type="ECO:0000313" key="8">
    <source>
        <dbReference type="RefSeq" id="XP_035671888.1"/>
    </source>
</evidence>
<evidence type="ECO:0000256" key="2">
    <source>
        <dbReference type="ARBA" id="ARBA00022771"/>
    </source>
</evidence>
<dbReference type="Pfam" id="PF13639">
    <property type="entry name" value="zf-RING_2"/>
    <property type="match status" value="1"/>
</dbReference>
<dbReference type="AlphaFoldDB" id="A0A9J7KWK6"/>
<reference evidence="8 9" key="2">
    <citation type="submission" date="2025-04" db="UniProtKB">
        <authorList>
            <consortium name="RefSeq"/>
        </authorList>
    </citation>
    <scope>IDENTIFICATION</scope>
    <source>
        <strain evidence="8 9">S238N-H82</strain>
        <tissue evidence="8 9">Testes</tissue>
    </source>
</reference>
<feature type="compositionally biased region" description="Basic and acidic residues" evidence="5">
    <location>
        <begin position="163"/>
        <end position="174"/>
    </location>
</feature>
<keyword evidence="3" id="KW-0862">Zinc</keyword>
<dbReference type="PANTHER" id="PTHR47048">
    <property type="entry name" value="PROTEIN SCAF11"/>
    <property type="match status" value="1"/>
</dbReference>
<keyword evidence="2 4" id="KW-0863">Zinc-finger</keyword>
<dbReference type="GeneID" id="118412936"/>
<dbReference type="KEGG" id="bfo:118412936"/>
<evidence type="ECO:0000256" key="1">
    <source>
        <dbReference type="ARBA" id="ARBA00022723"/>
    </source>
</evidence>
<gene>
    <name evidence="8 9 10" type="primary">LOC118412936</name>
</gene>
<feature type="region of interest" description="Disordered" evidence="5">
    <location>
        <begin position="513"/>
        <end position="739"/>
    </location>
</feature>
<sequence>MPKAVAQSKQHRKQNGQKQYHSWNACTSTSNTSRKGPRSKSSCSSRSQHNTELTAGFTAQPMRRRFYEEQDEGERVQQRERVGYFRRSPVKTRSGVGDIPKHPASTAQSRSAGSEGRGRGGYWRTSPVQTRSGRRTSRHPPSASQSRSDSRERAEEATTSQAGEHHGNGRRDQDAGISTLQHGTNHNTRSSIKHPRLWQSASHSGITGETTRRAPHRRSPIQTRSSSRSHSQGSYAQATNRQQSTQLQPRAKAAQRKKNSSKQVSVNVSQAGTIRGTAVRQRPGTAQSTRPTSSRPQKSSGARQGNRKTAVPTRGKARPAERKTGRKANGTTATPRGGTAQSGERKRGVKQTKVATQTKGKKRTGSQAFGSQGSQATAEAGIAVKGIKQTGTVKSAKKQNESPTTAEATKKQKIAAEPDCCPICLSELTTQQLAHPDVCRHVFCLGCLQTWQQRRNTCPIDNKQFQTLVLCGLDGKDQMPVVENQNNRNGVVPAGNQPNSLLPVTENRSDARGQMDHNNDQRGYAGPGNWGYDERGWDDSSSLPDDEEYLPTFASIFEDDTYDDPENWRDDQRGWYDMPSIEPPPAFDDYPSDDDDDSTVIPISSDSERRDTNVNGGSEHSDQGDWVIACRYRRAPEERDNSHQEDRNDGHGSGDDYHGDWGTEEGNSDSDQGDWVVGCDFTRAPEEWDNSHQEDWDDGHGSRDDYHGDWGAEEGNWDDEQEEQDDGEDSWDYDDERSRIAHPYQGAHFAHWGAGSAHWSNGQRQSGDAQPDWARRYDMWAYQQSQIWNGYDYGSGYHQQAHWQWPRWWSDSSSSDEN</sequence>
<dbReference type="SUPFAM" id="SSF57850">
    <property type="entry name" value="RING/U-box"/>
    <property type="match status" value="1"/>
</dbReference>
<evidence type="ECO:0000256" key="5">
    <source>
        <dbReference type="SAM" id="MobiDB-lite"/>
    </source>
</evidence>
<evidence type="ECO:0000313" key="7">
    <source>
        <dbReference type="Proteomes" id="UP000001554"/>
    </source>
</evidence>
<feature type="compositionally biased region" description="Polar residues" evidence="5">
    <location>
        <begin position="365"/>
        <end position="377"/>
    </location>
</feature>
<reference evidence="7" key="1">
    <citation type="journal article" date="2020" name="Nat. Ecol. Evol.">
        <title>Deeply conserved synteny resolves early events in vertebrate evolution.</title>
        <authorList>
            <person name="Simakov O."/>
            <person name="Marletaz F."/>
            <person name="Yue J.X."/>
            <person name="O'Connell B."/>
            <person name="Jenkins J."/>
            <person name="Brandt A."/>
            <person name="Calef R."/>
            <person name="Tung C.H."/>
            <person name="Huang T.K."/>
            <person name="Schmutz J."/>
            <person name="Satoh N."/>
            <person name="Yu J.K."/>
            <person name="Putnam N.H."/>
            <person name="Green R.E."/>
            <person name="Rokhsar D.S."/>
        </authorList>
    </citation>
    <scope>NUCLEOTIDE SEQUENCE [LARGE SCALE GENOMIC DNA]</scope>
    <source>
        <strain evidence="7">S238N-H82</strain>
    </source>
</reference>
<dbReference type="OrthoDB" id="10035664at2759"/>
<feature type="compositionally biased region" description="Polar residues" evidence="5">
    <location>
        <begin position="199"/>
        <end position="209"/>
    </location>
</feature>
<dbReference type="Gene3D" id="3.30.40.10">
    <property type="entry name" value="Zinc/RING finger domain, C3HC4 (zinc finger)"/>
    <property type="match status" value="1"/>
</dbReference>
<feature type="compositionally biased region" description="Polar residues" evidence="5">
    <location>
        <begin position="16"/>
        <end position="32"/>
    </location>
</feature>
<dbReference type="Proteomes" id="UP000001554">
    <property type="component" value="Chromosome 4"/>
</dbReference>
<evidence type="ECO:0000256" key="4">
    <source>
        <dbReference type="PROSITE-ProRule" id="PRU00175"/>
    </source>
</evidence>
<feature type="region of interest" description="Disordered" evidence="5">
    <location>
        <begin position="390"/>
        <end position="409"/>
    </location>
</feature>
<evidence type="ECO:0000259" key="6">
    <source>
        <dbReference type="PROSITE" id="PS50089"/>
    </source>
</evidence>
<feature type="compositionally biased region" description="Acidic residues" evidence="5">
    <location>
        <begin position="662"/>
        <end position="672"/>
    </location>
</feature>
<dbReference type="GO" id="GO:0008270">
    <property type="term" value="F:zinc ion binding"/>
    <property type="evidence" value="ECO:0007669"/>
    <property type="project" value="UniProtKB-KW"/>
</dbReference>
<feature type="compositionally biased region" description="Basic and acidic residues" evidence="5">
    <location>
        <begin position="65"/>
        <end position="83"/>
    </location>
</feature>
<dbReference type="PANTHER" id="PTHR47048:SF1">
    <property type="entry name" value="PROTEIN SCAF11"/>
    <property type="match status" value="1"/>
</dbReference>
<dbReference type="RefSeq" id="XP_035671890.1">
    <property type="nucleotide sequence ID" value="XM_035815997.1"/>
</dbReference>
<dbReference type="SMART" id="SM00184">
    <property type="entry name" value="RING"/>
    <property type="match status" value="1"/>
</dbReference>
<evidence type="ECO:0000313" key="10">
    <source>
        <dbReference type="RefSeq" id="XP_035671890.1"/>
    </source>
</evidence>
<keyword evidence="7" id="KW-1185">Reference proteome</keyword>
<keyword evidence="1" id="KW-0479">Metal-binding</keyword>
<feature type="compositionally biased region" description="Basic and acidic residues" evidence="5">
    <location>
        <begin position="634"/>
        <end position="661"/>
    </location>
</feature>
<feature type="domain" description="RING-type" evidence="6">
    <location>
        <begin position="421"/>
        <end position="462"/>
    </location>
</feature>
<dbReference type="PROSITE" id="PS00518">
    <property type="entry name" value="ZF_RING_1"/>
    <property type="match status" value="1"/>
</dbReference>
<organism evidence="7 9">
    <name type="scientific">Branchiostoma floridae</name>
    <name type="common">Florida lancelet</name>
    <name type="synonym">Amphioxus</name>
    <dbReference type="NCBI Taxonomy" id="7739"/>
    <lineage>
        <taxon>Eukaryota</taxon>
        <taxon>Metazoa</taxon>
        <taxon>Chordata</taxon>
        <taxon>Cephalochordata</taxon>
        <taxon>Leptocardii</taxon>
        <taxon>Amphioxiformes</taxon>
        <taxon>Branchiostomatidae</taxon>
        <taxon>Branchiostoma</taxon>
    </lineage>
</organism>
<accession>A0A9J7KWK6</accession>
<dbReference type="RefSeq" id="XP_035671889.1">
    <property type="nucleotide sequence ID" value="XM_035815996.1"/>
</dbReference>
<feature type="compositionally biased region" description="Polar residues" evidence="5">
    <location>
        <begin position="235"/>
        <end position="248"/>
    </location>
</feature>
<feature type="compositionally biased region" description="Basic and acidic residues" evidence="5">
    <location>
        <begin position="683"/>
        <end position="710"/>
    </location>
</feature>
<evidence type="ECO:0000256" key="3">
    <source>
        <dbReference type="ARBA" id="ARBA00022833"/>
    </source>
</evidence>
<feature type="compositionally biased region" description="Polar residues" evidence="5">
    <location>
        <begin position="284"/>
        <end position="303"/>
    </location>
</feature>
<dbReference type="PROSITE" id="PS50089">
    <property type="entry name" value="ZF_RING_2"/>
    <property type="match status" value="1"/>
</dbReference>
<feature type="compositionally biased region" description="Low complexity" evidence="5">
    <location>
        <begin position="261"/>
        <end position="270"/>
    </location>
</feature>
<dbReference type="InterPro" id="IPR017907">
    <property type="entry name" value="Znf_RING_CS"/>
</dbReference>
<dbReference type="InterPro" id="IPR013083">
    <property type="entry name" value="Znf_RING/FYVE/PHD"/>
</dbReference>
<proteinExistence type="predicted"/>
<name>A0A9J7KWK6_BRAFL</name>